<dbReference type="RefSeq" id="WP_155847014.1">
    <property type="nucleotide sequence ID" value="NZ_CP038614.1"/>
</dbReference>
<keyword evidence="6" id="KW-1185">Reference proteome</keyword>
<dbReference type="EMBL" id="CP123524">
    <property type="protein sequence ID" value="WGM07961.1"/>
    <property type="molecule type" value="Genomic_DNA"/>
</dbReference>
<evidence type="ECO:0000313" key="3">
    <source>
        <dbReference type="EMBL" id="WGM07961.1"/>
    </source>
</evidence>
<dbReference type="EMBL" id="CP038617">
    <property type="protein sequence ID" value="QBY46128.1"/>
    <property type="molecule type" value="Genomic_DNA"/>
</dbReference>
<evidence type="ECO:0000313" key="5">
    <source>
        <dbReference type="Proteomes" id="UP000295134"/>
    </source>
</evidence>
<dbReference type="Proteomes" id="UP001177592">
    <property type="component" value="Plasmid paNv_CAN2"/>
</dbReference>
<accession>A0A4P7L8A8</accession>
<proteinExistence type="predicted"/>
<dbReference type="Proteomes" id="UP000295134">
    <property type="component" value="Plasmid pArsFIN5"/>
</dbReference>
<keyword evidence="2" id="KW-0614">Plasmid</keyword>
<protein>
    <submittedName>
        <fullName evidence="2">Uncharacterized protein</fullName>
    </submittedName>
</protein>
<geneLocation type="plasmid" evidence="1">
    <name>pArsFIN2</name>
</geneLocation>
<gene>
    <name evidence="1" type="ORF">ArsFIN_43170</name>
    <name evidence="2" type="ORF">ArsFIN_47390</name>
    <name evidence="3" type="ORF">QE258_22150</name>
    <name evidence="4" type="ORF">QE258_23300</name>
</gene>
<dbReference type="KEGG" id="ans:ArsFIN_47390"/>
<geneLocation type="plasmid" evidence="5">
    <name>parsfin5</name>
</geneLocation>
<geneLocation type="plasmid" evidence="4 6">
    <name>paNv_CAN2</name>
</geneLocation>
<dbReference type="EMBL" id="CP038614">
    <property type="protein sequence ID" value="QBY45706.1"/>
    <property type="molecule type" value="Genomic_DNA"/>
</dbReference>
<dbReference type="EMBL" id="CP123525">
    <property type="protein sequence ID" value="WGM08193.1"/>
    <property type="molecule type" value="Genomic_DNA"/>
</dbReference>
<reference evidence="2 5" key="1">
    <citation type="submission" date="2019-03" db="EMBL/GenBank/DDBJ databases">
        <title>Long-read sequencing reveals hyperdense prophage content in a complex bacterial symbiont genome.</title>
        <authorList>
            <person name="Frost C.L."/>
            <person name="Siozios S."/>
            <person name="Nadal-Jimenez P."/>
            <person name="Brockhurst M.A."/>
            <person name="King K.C."/>
            <person name="Darby A.C."/>
            <person name="Hurst G.D.D."/>
        </authorList>
    </citation>
    <scope>NUCLEOTIDE SEQUENCE [LARGE SCALE GENOMIC DNA]</scope>
    <source>
        <strain evidence="2 5">FIN</strain>
        <plasmid evidence="1">pArsFIN2</plasmid>
        <plasmid evidence="5">parsfin2</plasmid>
        <plasmid evidence="2">pArsFIN5</plasmid>
        <plasmid evidence="5">parsfin5</plasmid>
    </source>
</reference>
<geneLocation type="plasmid" evidence="3 6">
    <name>paNv_CAN1</name>
</geneLocation>
<sequence>MRNNTHIARVMKACSILNKPFCTSKILIIRECVNFICLVATLKQQAEQRIEGGDDK</sequence>
<organism evidence="2 5">
    <name type="scientific">Arsenophonus nasoniae</name>
    <name type="common">son-killer infecting Nasonia vitripennis</name>
    <dbReference type="NCBI Taxonomy" id="638"/>
    <lineage>
        <taxon>Bacteria</taxon>
        <taxon>Pseudomonadati</taxon>
        <taxon>Pseudomonadota</taxon>
        <taxon>Gammaproteobacteria</taxon>
        <taxon>Enterobacterales</taxon>
        <taxon>Morganellaceae</taxon>
        <taxon>Arsenophonus</taxon>
    </lineage>
</organism>
<name>A0A4P7L8A8_9GAMM</name>
<geneLocation type="plasmid" evidence="5">
    <name>parsfin2</name>
</geneLocation>
<dbReference type="AlphaFoldDB" id="A0A4P7L8A8"/>
<evidence type="ECO:0000313" key="4">
    <source>
        <dbReference type="EMBL" id="WGM08193.1"/>
    </source>
</evidence>
<dbReference type="Proteomes" id="UP000295134">
    <property type="component" value="Plasmid pArsFIN2"/>
</dbReference>
<evidence type="ECO:0000313" key="2">
    <source>
        <dbReference type="EMBL" id="QBY46128.1"/>
    </source>
</evidence>
<reference evidence="3" key="2">
    <citation type="submission" date="2023-04" db="EMBL/GenBank/DDBJ databases">
        <title>Genome dynamics across the evolutionary transition to endosymbiosis.</title>
        <authorList>
            <person name="Siozios S."/>
            <person name="Nadal-Jimenez P."/>
            <person name="Azagi T."/>
            <person name="Sprong H."/>
            <person name="Frost C.L."/>
            <person name="Parratt S.R."/>
            <person name="Taylor G."/>
            <person name="Brettell L."/>
            <person name="Lew K.C."/>
            <person name="Croft L."/>
            <person name="King K.C."/>
            <person name="Brockhurst M.A."/>
            <person name="Hypsa V."/>
            <person name="Novakova E."/>
            <person name="Darby A.C."/>
            <person name="Hurst G.D.D."/>
        </authorList>
    </citation>
    <scope>NUCLEOTIDE SEQUENCE</scope>
    <source>
        <strain evidence="3">ANv_CAN</strain>
        <plasmid evidence="3">paNv_CAN1</plasmid>
        <plasmid evidence="4">paNv_CAN2</plasmid>
    </source>
</reference>
<evidence type="ECO:0000313" key="6">
    <source>
        <dbReference type="Proteomes" id="UP001177592"/>
    </source>
</evidence>
<dbReference type="KEGG" id="ans:ArsFIN_43170"/>
<dbReference type="Proteomes" id="UP001177592">
    <property type="component" value="Plasmid paNv_CAN1"/>
</dbReference>
<evidence type="ECO:0000313" key="1">
    <source>
        <dbReference type="EMBL" id="QBY45706.1"/>
    </source>
</evidence>
<geneLocation type="plasmid" evidence="2">
    <name>pArsFIN5</name>
</geneLocation>
<dbReference type="GeneID" id="96879166"/>